<reference evidence="2 3" key="1">
    <citation type="submission" date="2018-08" db="EMBL/GenBank/DDBJ databases">
        <title>A genome reference for cultivated species of the human gut microbiota.</title>
        <authorList>
            <person name="Zou Y."/>
            <person name="Xue W."/>
            <person name="Luo G."/>
        </authorList>
    </citation>
    <scope>NUCLEOTIDE SEQUENCE [LARGE SCALE GENOMIC DNA]</scope>
    <source>
        <strain evidence="2 3">AF14-18</strain>
    </source>
</reference>
<dbReference type="SUPFAM" id="SSF53850">
    <property type="entry name" value="Periplasmic binding protein-like II"/>
    <property type="match status" value="1"/>
</dbReference>
<dbReference type="PANTHER" id="PTHR30024:SF46">
    <property type="entry name" value="ABC TRANSPORTER, SUBSTRATE-BINDING LIPOPROTEIN"/>
    <property type="match status" value="1"/>
</dbReference>
<feature type="compositionally biased region" description="Polar residues" evidence="1">
    <location>
        <begin position="53"/>
        <end position="64"/>
    </location>
</feature>
<feature type="compositionally biased region" description="Low complexity" evidence="1">
    <location>
        <begin position="65"/>
        <end position="83"/>
    </location>
</feature>
<feature type="compositionally biased region" description="Low complexity" evidence="1">
    <location>
        <begin position="31"/>
        <end position="52"/>
    </location>
</feature>
<organism evidence="2 3">
    <name type="scientific">Enterocloster bolteae</name>
    <dbReference type="NCBI Taxonomy" id="208479"/>
    <lineage>
        <taxon>Bacteria</taxon>
        <taxon>Bacillati</taxon>
        <taxon>Bacillota</taxon>
        <taxon>Clostridia</taxon>
        <taxon>Lachnospirales</taxon>
        <taxon>Lachnospiraceae</taxon>
        <taxon>Enterocloster</taxon>
    </lineage>
</organism>
<dbReference type="Proteomes" id="UP000284543">
    <property type="component" value="Unassembled WGS sequence"/>
</dbReference>
<evidence type="ECO:0000313" key="3">
    <source>
        <dbReference type="Proteomes" id="UP000284543"/>
    </source>
</evidence>
<feature type="region of interest" description="Disordered" evidence="1">
    <location>
        <begin position="26"/>
        <end position="88"/>
    </location>
</feature>
<dbReference type="Gene3D" id="3.40.190.10">
    <property type="entry name" value="Periplasmic binding protein-like II"/>
    <property type="match status" value="2"/>
</dbReference>
<protein>
    <submittedName>
        <fullName evidence="2">ABC transporter substrate-binding protein</fullName>
    </submittedName>
</protein>
<name>A0A412Z9V7_9FIRM</name>
<dbReference type="PANTHER" id="PTHR30024">
    <property type="entry name" value="ALIPHATIC SULFONATES-BINDING PROTEIN-RELATED"/>
    <property type="match status" value="1"/>
</dbReference>
<evidence type="ECO:0000313" key="2">
    <source>
        <dbReference type="EMBL" id="RGV76868.1"/>
    </source>
</evidence>
<comment type="caution">
    <text evidence="2">The sequence shown here is derived from an EMBL/GenBank/DDBJ whole genome shotgun (WGS) entry which is preliminary data.</text>
</comment>
<gene>
    <name evidence="2" type="ORF">DWW02_10020</name>
</gene>
<dbReference type="AlphaFoldDB" id="A0A412Z9V7"/>
<dbReference type="Pfam" id="PF12974">
    <property type="entry name" value="Phosphonate-bd"/>
    <property type="match status" value="1"/>
</dbReference>
<evidence type="ECO:0000256" key="1">
    <source>
        <dbReference type="SAM" id="MobiDB-lite"/>
    </source>
</evidence>
<sequence length="393" mass="41652">MKKHVSLLLIAFMGITLVLGGCGKSTSGTPATEARTEAQAGTQTEAQADAQTINQNGEKASQDQASESASGAVSSSESGSGDELNTGFDENKLTCQAAIRVGSLKGPTSMGLVSLMDKASRGETSNVYEFTMAGKADELVGKIANGDLDIALLPANVASVLYAKTQGNITVLDINTLGVLYVVASDDSISSMADLKGRTIYMTGKGTTPEYVMNYLLKENGLSTSDVDLQFKSEATEVASLLKQDSSAIGVLPQPFATAACIQNPDLKTVLDLTEQWNMLNKDTGSMLVTGVTLVRSDFLRENRSPVADFIKDHEASTLFATEHAEDASRLIAEQGIVEKAPIAQKALPYCNIVCLTGQEMKDALSGYLSTLHEQDPKSIGGQMPGDDFYYMP</sequence>
<proteinExistence type="predicted"/>
<dbReference type="PROSITE" id="PS51257">
    <property type="entry name" value="PROKAR_LIPOPROTEIN"/>
    <property type="match status" value="1"/>
</dbReference>
<accession>A0A412Z9V7</accession>
<dbReference type="RefSeq" id="WP_118018474.1">
    <property type="nucleotide sequence ID" value="NZ_CAUHGS010000005.1"/>
</dbReference>
<dbReference type="EMBL" id="QRZM01000003">
    <property type="protein sequence ID" value="RGV76868.1"/>
    <property type="molecule type" value="Genomic_DNA"/>
</dbReference>